<proteinExistence type="predicted"/>
<accession>A0AAE3P3T7</accession>
<keyword evidence="1" id="KW-1133">Transmembrane helix</keyword>
<feature type="transmembrane region" description="Helical" evidence="1">
    <location>
        <begin position="231"/>
        <end position="250"/>
    </location>
</feature>
<keyword evidence="1" id="KW-0812">Transmembrane</keyword>
<dbReference type="EMBL" id="JARGDL010000016">
    <property type="protein sequence ID" value="MDF1612668.1"/>
    <property type="molecule type" value="Genomic_DNA"/>
</dbReference>
<feature type="transmembrane region" description="Helical" evidence="1">
    <location>
        <begin position="36"/>
        <end position="55"/>
    </location>
</feature>
<organism evidence="2 3">
    <name type="scientific">Stygiobacter electus</name>
    <dbReference type="NCBI Taxonomy" id="3032292"/>
    <lineage>
        <taxon>Bacteria</taxon>
        <taxon>Pseudomonadati</taxon>
        <taxon>Ignavibacteriota</taxon>
        <taxon>Ignavibacteria</taxon>
        <taxon>Ignavibacteriales</taxon>
        <taxon>Melioribacteraceae</taxon>
        <taxon>Stygiobacter</taxon>
    </lineage>
</organism>
<name>A0AAE3P3T7_9BACT</name>
<feature type="transmembrane region" description="Helical" evidence="1">
    <location>
        <begin position="112"/>
        <end position="142"/>
    </location>
</feature>
<feature type="transmembrane region" description="Helical" evidence="1">
    <location>
        <begin position="162"/>
        <end position="189"/>
    </location>
</feature>
<keyword evidence="3" id="KW-1185">Reference proteome</keyword>
<dbReference type="AlphaFoldDB" id="A0AAE3P3T7"/>
<evidence type="ECO:0000313" key="3">
    <source>
        <dbReference type="Proteomes" id="UP001221302"/>
    </source>
</evidence>
<gene>
    <name evidence="2" type="ORF">P0M35_10945</name>
</gene>
<protein>
    <submittedName>
        <fullName evidence="2">Uncharacterized protein</fullName>
    </submittedName>
</protein>
<evidence type="ECO:0000313" key="2">
    <source>
        <dbReference type="EMBL" id="MDF1612668.1"/>
    </source>
</evidence>
<feature type="transmembrane region" description="Helical" evidence="1">
    <location>
        <begin position="64"/>
        <end position="82"/>
    </location>
</feature>
<reference evidence="2" key="1">
    <citation type="submission" date="2023-03" db="EMBL/GenBank/DDBJ databases">
        <title>Stygiobacter electus gen. nov., sp. nov., facultatively anaerobic thermotolerant bacterium of the class Ignavibacteria from a well of Yessentuki mineral water deposit.</title>
        <authorList>
            <person name="Podosokorskaya O.A."/>
            <person name="Elcheninov A.G."/>
            <person name="Petrova N.F."/>
            <person name="Zavarzina D.G."/>
            <person name="Kublanov I.V."/>
            <person name="Merkel A.Y."/>
        </authorList>
    </citation>
    <scope>NUCLEOTIDE SEQUENCE</scope>
    <source>
        <strain evidence="2">09-Me</strain>
    </source>
</reference>
<keyword evidence="1" id="KW-0472">Membrane</keyword>
<feature type="transmembrane region" description="Helical" evidence="1">
    <location>
        <begin position="88"/>
        <end position="105"/>
    </location>
</feature>
<feature type="transmembrane region" description="Helical" evidence="1">
    <location>
        <begin position="256"/>
        <end position="278"/>
    </location>
</feature>
<evidence type="ECO:0000256" key="1">
    <source>
        <dbReference type="SAM" id="Phobius"/>
    </source>
</evidence>
<dbReference type="RefSeq" id="WP_321536439.1">
    <property type="nucleotide sequence ID" value="NZ_JARGDL010000016.1"/>
</dbReference>
<sequence length="349" mass="40616">MSSDSSKKLSLDVKKLTALWAFSESTLGGILHALRIPFTGLFVGSASVFFISLIAQNSKSKTQILRSTFLVILVKVVVTPFVQLTSHFAVLLQGLIGYFLFRFFPFRKVSTFLFAITVLLLSAFQKIIILTILFGNGLWIAIDSFMKFLVLQFSLPKEYENISISWILITIYASLHLLAGIFISIKILGFEKWYEEKKKQIDLNYITFKDDKDYFQKKNGKKKKRWWQKKSGISILVFSFAVMIISYLYPDLGKNIAYEILFMLIRSFIITFIWFEFISPKLISYLQKYFEKEKFQHASEINSLTSVFPDFKKVINYVWENSKSLNGLKRIRFFLSNTISLMFLINEQE</sequence>
<comment type="caution">
    <text evidence="2">The sequence shown here is derived from an EMBL/GenBank/DDBJ whole genome shotgun (WGS) entry which is preliminary data.</text>
</comment>
<dbReference type="Proteomes" id="UP001221302">
    <property type="component" value="Unassembled WGS sequence"/>
</dbReference>